<organism evidence="1 2">
    <name type="scientific">beta proteobacterium KB13</name>
    <dbReference type="NCBI Taxonomy" id="314607"/>
    <lineage>
        <taxon>Bacteria</taxon>
        <taxon>Pseudomonadati</taxon>
        <taxon>Pseudomonadota</taxon>
        <taxon>Betaproteobacteria</taxon>
        <taxon>Nitrosomonadales</taxon>
        <taxon>OM43 clade</taxon>
    </lineage>
</organism>
<dbReference type="PANTHER" id="PTHR40590:SF1">
    <property type="entry name" value="CYTOPLASMIC PROTEIN"/>
    <property type="match status" value="1"/>
</dbReference>
<protein>
    <submittedName>
        <fullName evidence="1">GumN protein</fullName>
    </submittedName>
</protein>
<dbReference type="HOGENOM" id="CLU_057525_1_0_4"/>
<dbReference type="eggNOG" id="COG3735">
    <property type="taxonomic scope" value="Bacteria"/>
</dbReference>
<keyword evidence="2" id="KW-1185">Reference proteome</keyword>
<proteinExistence type="predicted"/>
<sequence length="283" mass="32997">MKLFKLFFKLLFVIIWFVSSQVFGKTTLYEVTDHEGKIHFVFGTFHSDDSRVTSFNENLLLSIKNSSLFLMETDELSDPKHIQANINFIDQLNEDELDSLKQLSDYHVMFFDRIIKMKPWLLAFILDSPRPATPFNQDNLLKRYAEDIGILTRGLMSTSDHFSSLDFLTDEEQILLLKNSLMTPMEIKEKNYEKLIQVYMDGDLDLIMNTNESITSEIMSENLWNKIKQKILIDRNHIFNQQIYEAMKQDNIFVAIGASHLSGHTGVLSFLKDKGFKIKNINF</sequence>
<name>B6BUD5_9PROT</name>
<dbReference type="EMBL" id="DS995299">
    <property type="protein sequence ID" value="EDZ64463.1"/>
    <property type="molecule type" value="Genomic_DNA"/>
</dbReference>
<dbReference type="CDD" id="cd14789">
    <property type="entry name" value="Tiki"/>
    <property type="match status" value="1"/>
</dbReference>
<evidence type="ECO:0000313" key="2">
    <source>
        <dbReference type="Proteomes" id="UP000004188"/>
    </source>
</evidence>
<dbReference type="AlphaFoldDB" id="B6BUD5"/>
<dbReference type="InterPro" id="IPR047111">
    <property type="entry name" value="YbaP-like"/>
</dbReference>
<dbReference type="InterPro" id="IPR002816">
    <property type="entry name" value="TraB/PrgY/GumN_fam"/>
</dbReference>
<accession>B6BUD5</accession>
<dbReference type="Pfam" id="PF01963">
    <property type="entry name" value="TraB_PrgY_gumN"/>
    <property type="match status" value="1"/>
</dbReference>
<dbReference type="Proteomes" id="UP000004188">
    <property type="component" value="Unassembled WGS sequence"/>
</dbReference>
<gene>
    <name evidence="1" type="ORF">KB13_595</name>
</gene>
<dbReference type="PANTHER" id="PTHR40590">
    <property type="entry name" value="CYTOPLASMIC PROTEIN-RELATED"/>
    <property type="match status" value="1"/>
</dbReference>
<evidence type="ECO:0000313" key="1">
    <source>
        <dbReference type="EMBL" id="EDZ64463.1"/>
    </source>
</evidence>
<reference evidence="2" key="1">
    <citation type="journal article" date="2012" name="Stand. Genomic Sci.">
        <title>Genome sequence of strain HIMB624, a cultured representative from the OM43 clade of marine Betaproteobacteria.</title>
        <authorList>
            <person name="Huggett M.J."/>
            <person name="Hayakawa D.H."/>
            <person name="Rappe M.S."/>
        </authorList>
    </citation>
    <scope>NUCLEOTIDE SEQUENCE [LARGE SCALE GENOMIC DNA]</scope>
    <source>
        <strain evidence="2">KB13</strain>
    </source>
</reference>
<dbReference type="STRING" id="314607.KB13_595"/>